<protein>
    <submittedName>
        <fullName evidence="3">Cyanamide hydratase</fullName>
    </submittedName>
</protein>
<dbReference type="AlphaFoldDB" id="A0A4S9ED24"/>
<dbReference type="PANTHER" id="PTHR35569:SF1">
    <property type="entry name" value="CYANAMIDE HYDRATASE DDI2-RELATED"/>
    <property type="match status" value="1"/>
</dbReference>
<dbReference type="CDD" id="cd00077">
    <property type="entry name" value="HDc"/>
    <property type="match status" value="1"/>
</dbReference>
<gene>
    <name evidence="3" type="ORF">D6D10_08458</name>
</gene>
<dbReference type="Gene3D" id="1.10.3210.10">
    <property type="entry name" value="Hypothetical protein af1432"/>
    <property type="match status" value="1"/>
</dbReference>
<dbReference type="NCBIfam" id="TIGR03401">
    <property type="entry name" value="cyanamide_fam"/>
    <property type="match status" value="1"/>
</dbReference>
<name>A0A4S9ED24_AURPU</name>
<accession>A0A4S9ED24</accession>
<sequence length="318" mass="35108">MSSDELDKKNTLLVFAVWLNVSAYGEEERSLTAVSTGTVAQSRIVPEAGSSGRLKSETSGTSGGPSKPPSIKREFTTFNHKSIMSKTIEDNGWTAVPRSLEKLLANRKNPKSKATPLQVSDLPLPSSPIVDTIMKHAKDHLPKRTFSHSMRVFYFGQAIAMQHFPEWRYSPETYLLASLLHDIGTTEDNMKNTQLSFEFQGGIQALNLLTQNGAPQSAAESVCETIIRHQDVGETGNISTLTAVIHFATLLDNAGANPELIHKETIENVVKAYPREGWTGCFAATVRKESKVKPWSHTTKIEGFAEMVEANETMRPYD</sequence>
<dbReference type="InterPro" id="IPR006674">
    <property type="entry name" value="HD_domain"/>
</dbReference>
<evidence type="ECO:0000259" key="2">
    <source>
        <dbReference type="PROSITE" id="PS51831"/>
    </source>
</evidence>
<comment type="caution">
    <text evidence="3">The sequence shown here is derived from an EMBL/GenBank/DDBJ whole genome shotgun (WGS) entry which is preliminary data.</text>
</comment>
<dbReference type="Pfam" id="PF01966">
    <property type="entry name" value="HD"/>
    <property type="match status" value="1"/>
</dbReference>
<feature type="region of interest" description="Disordered" evidence="1">
    <location>
        <begin position="43"/>
        <end position="72"/>
    </location>
</feature>
<evidence type="ECO:0000313" key="3">
    <source>
        <dbReference type="EMBL" id="THX31087.1"/>
    </source>
</evidence>
<dbReference type="InterPro" id="IPR003607">
    <property type="entry name" value="HD/PDEase_dom"/>
</dbReference>
<feature type="domain" description="HD" evidence="2">
    <location>
        <begin position="145"/>
        <end position="254"/>
    </location>
</feature>
<dbReference type="PANTHER" id="PTHR35569">
    <property type="entry name" value="CYANAMIDE HYDRATASE DDI2-RELATED"/>
    <property type="match status" value="1"/>
</dbReference>
<dbReference type="SUPFAM" id="SSF109604">
    <property type="entry name" value="HD-domain/PDEase-like"/>
    <property type="match status" value="1"/>
</dbReference>
<evidence type="ECO:0000313" key="4">
    <source>
        <dbReference type="Proteomes" id="UP000308953"/>
    </source>
</evidence>
<proteinExistence type="predicted"/>
<organism evidence="3 4">
    <name type="scientific">Aureobasidium pullulans</name>
    <name type="common">Black yeast</name>
    <name type="synonym">Pullularia pullulans</name>
    <dbReference type="NCBI Taxonomy" id="5580"/>
    <lineage>
        <taxon>Eukaryota</taxon>
        <taxon>Fungi</taxon>
        <taxon>Dikarya</taxon>
        <taxon>Ascomycota</taxon>
        <taxon>Pezizomycotina</taxon>
        <taxon>Dothideomycetes</taxon>
        <taxon>Dothideomycetidae</taxon>
        <taxon>Dothideales</taxon>
        <taxon>Saccotheciaceae</taxon>
        <taxon>Aureobasidium</taxon>
    </lineage>
</organism>
<dbReference type="InterPro" id="IPR017771">
    <property type="entry name" value="Cyanamide_hydratase_HD"/>
</dbReference>
<reference evidence="3 4" key="1">
    <citation type="submission" date="2018-10" db="EMBL/GenBank/DDBJ databases">
        <title>Fifty Aureobasidium pullulans genomes reveal a recombining polyextremotolerant generalist.</title>
        <authorList>
            <person name="Gostincar C."/>
            <person name="Turk M."/>
            <person name="Zajc J."/>
            <person name="Gunde-Cimerman N."/>
        </authorList>
    </citation>
    <scope>NUCLEOTIDE SEQUENCE [LARGE SCALE GENOMIC DNA]</scope>
    <source>
        <strain evidence="3 4">EXF-9785</strain>
    </source>
</reference>
<dbReference type="Proteomes" id="UP000308953">
    <property type="component" value="Unassembled WGS sequence"/>
</dbReference>
<dbReference type="PROSITE" id="PS51831">
    <property type="entry name" value="HD"/>
    <property type="match status" value="1"/>
</dbReference>
<evidence type="ECO:0000256" key="1">
    <source>
        <dbReference type="SAM" id="MobiDB-lite"/>
    </source>
</evidence>
<dbReference type="EMBL" id="QZAV01000290">
    <property type="protein sequence ID" value="THX31087.1"/>
    <property type="molecule type" value="Genomic_DNA"/>
</dbReference>